<evidence type="ECO:0000313" key="9">
    <source>
        <dbReference type="Proteomes" id="UP000043764"/>
    </source>
</evidence>
<feature type="transmembrane region" description="Helical" evidence="7">
    <location>
        <begin position="30"/>
        <end position="51"/>
    </location>
</feature>
<dbReference type="PIRSF" id="PIRSF019239">
    <property type="entry name" value="MrpE"/>
    <property type="match status" value="1"/>
</dbReference>
<dbReference type="InterPro" id="IPR002758">
    <property type="entry name" value="Cation_antiport_E"/>
</dbReference>
<keyword evidence="6 7" id="KW-0472">Membrane</keyword>
<dbReference type="NCBIfam" id="NF006518">
    <property type="entry name" value="PRK08965.1-2"/>
    <property type="match status" value="1"/>
</dbReference>
<organism evidence="8 9">
    <name type="scientific">Phaeobacter italicus</name>
    <dbReference type="NCBI Taxonomy" id="481446"/>
    <lineage>
        <taxon>Bacteria</taxon>
        <taxon>Pseudomonadati</taxon>
        <taxon>Pseudomonadota</taxon>
        <taxon>Alphaproteobacteria</taxon>
        <taxon>Rhodobacterales</taxon>
        <taxon>Roseobacteraceae</taxon>
        <taxon>Phaeobacter</taxon>
    </lineage>
</organism>
<comment type="similarity">
    <text evidence="2">Belongs to the CPA3 antiporters (TC 2.A.63) subunit E family.</text>
</comment>
<evidence type="ECO:0000256" key="2">
    <source>
        <dbReference type="ARBA" id="ARBA00006228"/>
    </source>
</evidence>
<keyword evidence="5 7" id="KW-1133">Transmembrane helix</keyword>
<keyword evidence="9" id="KW-1185">Reference proteome</keyword>
<dbReference type="EMBL" id="CVRL01000025">
    <property type="protein sequence ID" value="CRL11039.1"/>
    <property type="molecule type" value="Genomic_DNA"/>
</dbReference>
<protein>
    <submittedName>
        <fullName evidence="8">Mrp complex subunit E1</fullName>
    </submittedName>
</protein>
<dbReference type="PANTHER" id="PTHR34584:SF1">
    <property type="entry name" value="NA(+)_H(+) ANTIPORTER SUBUNIT E1"/>
    <property type="match status" value="1"/>
</dbReference>
<comment type="subcellular location">
    <subcellularLocation>
        <location evidence="1">Cell membrane</location>
        <topology evidence="1">Multi-pass membrane protein</topology>
    </subcellularLocation>
</comment>
<evidence type="ECO:0000256" key="4">
    <source>
        <dbReference type="ARBA" id="ARBA00022692"/>
    </source>
</evidence>
<dbReference type="Pfam" id="PF01899">
    <property type="entry name" value="MNHE"/>
    <property type="match status" value="1"/>
</dbReference>
<reference evidence="9" key="1">
    <citation type="submission" date="2015-05" db="EMBL/GenBank/DDBJ databases">
        <authorList>
            <person name="Rodrigo-Torres Lidia"/>
            <person name="Arahal R.David."/>
        </authorList>
    </citation>
    <scope>NUCLEOTIDE SEQUENCE [LARGE SCALE GENOMIC DNA]</scope>
    <source>
        <strain evidence="9">CECT 7321</strain>
    </source>
</reference>
<feature type="transmembrane region" description="Helical" evidence="7">
    <location>
        <begin position="63"/>
        <end position="86"/>
    </location>
</feature>
<sequence>MKLMRRIFPHPILTVVLTVTWLLLVNGWSLNSLVFGFMLGVLIPFLTQPYWPQQSKMKHPGKILAYIGVVLYDIVVANVIVAKIVLFKSNAKRHPAWVTIPLDLRTPEAITLLAGTITMTPGTVSADLSAEGHALLVHCLDAPDPDAVRDEIKDRYESRLKEIFE</sequence>
<accession>A0A0H5D1X4</accession>
<dbReference type="STRING" id="481446.NIT7645_00987"/>
<evidence type="ECO:0000256" key="5">
    <source>
        <dbReference type="ARBA" id="ARBA00022989"/>
    </source>
</evidence>
<keyword evidence="4 7" id="KW-0812">Transmembrane</keyword>
<dbReference type="AlphaFoldDB" id="A0A0H5D1X4"/>
<dbReference type="Proteomes" id="UP000043764">
    <property type="component" value="Unassembled WGS sequence"/>
</dbReference>
<dbReference type="RefSeq" id="WP_050673317.1">
    <property type="nucleotide sequence ID" value="NZ_BSKQ01000001.1"/>
</dbReference>
<dbReference type="PANTHER" id="PTHR34584">
    <property type="entry name" value="NA(+)/H(+) ANTIPORTER SUBUNIT E1"/>
    <property type="match status" value="1"/>
</dbReference>
<proteinExistence type="inferred from homology"/>
<evidence type="ECO:0000313" key="8">
    <source>
        <dbReference type="EMBL" id="CRL11039.1"/>
    </source>
</evidence>
<dbReference type="GO" id="GO:0005886">
    <property type="term" value="C:plasma membrane"/>
    <property type="evidence" value="ECO:0007669"/>
    <property type="project" value="UniProtKB-SubCell"/>
</dbReference>
<dbReference type="GO" id="GO:0008324">
    <property type="term" value="F:monoatomic cation transmembrane transporter activity"/>
    <property type="evidence" value="ECO:0007669"/>
    <property type="project" value="InterPro"/>
</dbReference>
<evidence type="ECO:0000256" key="7">
    <source>
        <dbReference type="SAM" id="Phobius"/>
    </source>
</evidence>
<keyword evidence="3" id="KW-1003">Cell membrane</keyword>
<evidence type="ECO:0000256" key="1">
    <source>
        <dbReference type="ARBA" id="ARBA00004651"/>
    </source>
</evidence>
<name>A0A0H5D1X4_9RHOB</name>
<evidence type="ECO:0000256" key="3">
    <source>
        <dbReference type="ARBA" id="ARBA00022475"/>
    </source>
</evidence>
<gene>
    <name evidence="8" type="primary">mnhE1</name>
    <name evidence="8" type="ORF">NIT7321_01888</name>
</gene>
<evidence type="ECO:0000256" key="6">
    <source>
        <dbReference type="ARBA" id="ARBA00023136"/>
    </source>
</evidence>